<protein>
    <recommendedName>
        <fullName evidence="8">Ima1 N-terminal domain-containing protein</fullName>
    </recommendedName>
</protein>
<evidence type="ECO:0000256" key="3">
    <source>
        <dbReference type="ARBA" id="ARBA00022989"/>
    </source>
</evidence>
<gene>
    <name evidence="9" type="ORF">CspeluHIS016_0113160</name>
</gene>
<proteinExistence type="predicted"/>
<evidence type="ECO:0000256" key="4">
    <source>
        <dbReference type="ARBA" id="ARBA00023136"/>
    </source>
</evidence>
<evidence type="ECO:0000259" key="8">
    <source>
        <dbReference type="Pfam" id="PF09779"/>
    </source>
</evidence>
<evidence type="ECO:0000256" key="6">
    <source>
        <dbReference type="SAM" id="MobiDB-lite"/>
    </source>
</evidence>
<name>A0AAD3TQW5_9TREE</name>
<comment type="subcellular location">
    <subcellularLocation>
        <location evidence="1">Nucleus inner membrane</location>
        <topology evidence="1">Multi-pass membrane protein</topology>
    </subcellularLocation>
</comment>
<dbReference type="AlphaFoldDB" id="A0AAD3TQW5"/>
<sequence>MVVSRIAMNEANFARRAHPSSSRLPTAPSASSPFCHNCQANQTLVVNLLATYLPDESDPAYAERLASLDAYRVSLYQRYPPVCPMCQPGVDMGLKRADQRAQAEAFGSALKRGVDTPRQASLSRADVGVWRARSVAWTLDVFAAMGVGLCAWTAPETLYRTAQDNALAVLAVRAAAILWAVWDPTWLRAAREGRPYQGRRVWVGVMFALYLLRIAVVVGLIFGFPASWIAAAAAVDITMVIAALTRRRDTSRIELKLVRPVRVEARPQPCEPPHHASHSSPTKTGPSSKPQSAPSPTRRSAVFGQPSLALPEQPDEPMDWEPTHSDWDGFGVGTQRMFAPAESNETGLEALLATWGLGGEPVSERPQSAWERSRWAEQRKIVSPESRGVFAIPQPVVQRDVLRPLRVARAILLALRVVALVAVLTQLKANGALQALLGLEAAVSTVTLGATLPSRSWSLAVLAAEAAVRVVALLAPGLLPLPEALRAQAPALECVAWAVADAVALLLA</sequence>
<feature type="compositionally biased region" description="Low complexity" evidence="6">
    <location>
        <begin position="278"/>
        <end position="292"/>
    </location>
</feature>
<dbReference type="EMBL" id="BTCM01000001">
    <property type="protein sequence ID" value="GMK54730.1"/>
    <property type="molecule type" value="Genomic_DNA"/>
</dbReference>
<feature type="region of interest" description="Disordered" evidence="6">
    <location>
        <begin position="264"/>
        <end position="322"/>
    </location>
</feature>
<evidence type="ECO:0000256" key="2">
    <source>
        <dbReference type="ARBA" id="ARBA00022692"/>
    </source>
</evidence>
<reference evidence="9" key="1">
    <citation type="journal article" date="2023" name="BMC Genomics">
        <title>Chromosome-level genome assemblies of Cutaneotrichosporon spp. (Trichosporonales, Basidiomycota) reveal imbalanced evolution between nucleotide sequences and chromosome synteny.</title>
        <authorList>
            <person name="Kobayashi Y."/>
            <person name="Kayamori A."/>
            <person name="Aoki K."/>
            <person name="Shiwa Y."/>
            <person name="Matsutani M."/>
            <person name="Fujita N."/>
            <person name="Sugita T."/>
            <person name="Iwasaki W."/>
            <person name="Tanaka N."/>
            <person name="Takashima M."/>
        </authorList>
    </citation>
    <scope>NUCLEOTIDE SEQUENCE</scope>
    <source>
        <strain evidence="9">HIS016</strain>
    </source>
</reference>
<evidence type="ECO:0000313" key="9">
    <source>
        <dbReference type="EMBL" id="GMK54730.1"/>
    </source>
</evidence>
<feature type="domain" description="Ima1 N-terminal" evidence="8">
    <location>
        <begin position="7"/>
        <end position="90"/>
    </location>
</feature>
<dbReference type="GO" id="GO:0071765">
    <property type="term" value="P:nuclear inner membrane organization"/>
    <property type="evidence" value="ECO:0007669"/>
    <property type="project" value="InterPro"/>
</dbReference>
<keyword evidence="2 7" id="KW-0812">Transmembrane</keyword>
<feature type="transmembrane region" description="Helical" evidence="7">
    <location>
        <begin position="228"/>
        <end position="245"/>
    </location>
</feature>
<evidence type="ECO:0000313" key="10">
    <source>
        <dbReference type="Proteomes" id="UP001222932"/>
    </source>
</evidence>
<dbReference type="GO" id="GO:0005637">
    <property type="term" value="C:nuclear inner membrane"/>
    <property type="evidence" value="ECO:0007669"/>
    <property type="project" value="UniProtKB-SubCell"/>
</dbReference>
<dbReference type="GO" id="GO:0034992">
    <property type="term" value="C:microtubule organizing center attachment site"/>
    <property type="evidence" value="ECO:0007669"/>
    <property type="project" value="TreeGrafter"/>
</dbReference>
<feature type="transmembrane region" description="Helical" evidence="7">
    <location>
        <begin position="134"/>
        <end position="154"/>
    </location>
</feature>
<reference evidence="9" key="2">
    <citation type="submission" date="2023-06" db="EMBL/GenBank/DDBJ databases">
        <authorList>
            <person name="Kobayashi Y."/>
            <person name="Kayamori A."/>
            <person name="Aoki K."/>
            <person name="Shiwa Y."/>
            <person name="Fujita N."/>
            <person name="Sugita T."/>
            <person name="Iwasaki W."/>
            <person name="Tanaka N."/>
            <person name="Takashima M."/>
        </authorList>
    </citation>
    <scope>NUCLEOTIDE SEQUENCE</scope>
    <source>
        <strain evidence="9">HIS016</strain>
    </source>
</reference>
<dbReference type="GO" id="GO:0034506">
    <property type="term" value="C:chromosome, centromeric core domain"/>
    <property type="evidence" value="ECO:0007669"/>
    <property type="project" value="TreeGrafter"/>
</dbReference>
<evidence type="ECO:0000256" key="1">
    <source>
        <dbReference type="ARBA" id="ARBA00004473"/>
    </source>
</evidence>
<feature type="transmembrane region" description="Helical" evidence="7">
    <location>
        <begin position="202"/>
        <end position="222"/>
    </location>
</feature>
<evidence type="ECO:0000256" key="5">
    <source>
        <dbReference type="ARBA" id="ARBA00023242"/>
    </source>
</evidence>
<keyword evidence="3 7" id="KW-1133">Transmembrane helix</keyword>
<dbReference type="Proteomes" id="UP001222932">
    <property type="component" value="Unassembled WGS sequence"/>
</dbReference>
<feature type="transmembrane region" description="Helical" evidence="7">
    <location>
        <begin position="166"/>
        <end position="182"/>
    </location>
</feature>
<dbReference type="GO" id="GO:0044732">
    <property type="term" value="C:mitotic spindle pole body"/>
    <property type="evidence" value="ECO:0007669"/>
    <property type="project" value="TreeGrafter"/>
</dbReference>
<dbReference type="PANTHER" id="PTHR28538">
    <property type="entry name" value="INTEGRAL INNER NUCLEAR MEMBRANE PROTEIN IMA1"/>
    <property type="match status" value="1"/>
</dbReference>
<organism evidence="9 10">
    <name type="scientific">Cutaneotrichosporon spelunceum</name>
    <dbReference type="NCBI Taxonomy" id="1672016"/>
    <lineage>
        <taxon>Eukaryota</taxon>
        <taxon>Fungi</taxon>
        <taxon>Dikarya</taxon>
        <taxon>Basidiomycota</taxon>
        <taxon>Agaricomycotina</taxon>
        <taxon>Tremellomycetes</taxon>
        <taxon>Trichosporonales</taxon>
        <taxon>Trichosporonaceae</taxon>
        <taxon>Cutaneotrichosporon</taxon>
    </lineage>
</organism>
<keyword evidence="10" id="KW-1185">Reference proteome</keyword>
<keyword evidence="5" id="KW-0539">Nucleus</keyword>
<comment type="caution">
    <text evidence="9">The sequence shown here is derived from an EMBL/GenBank/DDBJ whole genome shotgun (WGS) entry which is preliminary data.</text>
</comment>
<dbReference type="Pfam" id="PF09779">
    <property type="entry name" value="Ima1_N"/>
    <property type="match status" value="1"/>
</dbReference>
<evidence type="ECO:0000256" key="7">
    <source>
        <dbReference type="SAM" id="Phobius"/>
    </source>
</evidence>
<keyword evidence="4 7" id="KW-0472">Membrane</keyword>
<accession>A0AAD3TQW5</accession>
<dbReference type="InterPro" id="IPR042321">
    <property type="entry name" value="Ima1"/>
</dbReference>
<dbReference type="PANTHER" id="PTHR28538:SF1">
    <property type="entry name" value="INTEGRAL INNER NUCLEAR MEMBRANE PROTEIN IMA1"/>
    <property type="match status" value="1"/>
</dbReference>
<dbReference type="InterPro" id="IPR018617">
    <property type="entry name" value="Ima1_N"/>
</dbReference>